<comment type="caution">
    <text evidence="2">The sequence shown here is derived from an EMBL/GenBank/DDBJ whole genome shotgun (WGS) entry which is preliminary data.</text>
</comment>
<evidence type="ECO:0000313" key="3">
    <source>
        <dbReference type="Proteomes" id="UP000653411"/>
    </source>
</evidence>
<feature type="compositionally biased region" description="Basic and acidic residues" evidence="1">
    <location>
        <begin position="1"/>
        <end position="10"/>
    </location>
</feature>
<gene>
    <name evidence="2" type="ORF">GCM10011578_101280</name>
</gene>
<organism evidence="2 3">
    <name type="scientific">Streptomyces fuscichromogenes</name>
    <dbReference type="NCBI Taxonomy" id="1324013"/>
    <lineage>
        <taxon>Bacteria</taxon>
        <taxon>Bacillati</taxon>
        <taxon>Actinomycetota</taxon>
        <taxon>Actinomycetes</taxon>
        <taxon>Kitasatosporales</taxon>
        <taxon>Streptomycetaceae</taxon>
        <taxon>Streptomyces</taxon>
    </lineage>
</organism>
<dbReference type="RefSeq" id="WP_189269807.1">
    <property type="nucleotide sequence ID" value="NZ_BMML01000082.1"/>
</dbReference>
<feature type="compositionally biased region" description="Basic and acidic residues" evidence="1">
    <location>
        <begin position="17"/>
        <end position="27"/>
    </location>
</feature>
<feature type="compositionally biased region" description="Low complexity" evidence="1">
    <location>
        <begin position="28"/>
        <end position="41"/>
    </location>
</feature>
<protein>
    <submittedName>
        <fullName evidence="2">Uncharacterized protein</fullName>
    </submittedName>
</protein>
<feature type="compositionally biased region" description="Pro residues" evidence="1">
    <location>
        <begin position="46"/>
        <end position="61"/>
    </location>
</feature>
<reference evidence="2" key="2">
    <citation type="submission" date="2020-09" db="EMBL/GenBank/DDBJ databases">
        <authorList>
            <person name="Sun Q."/>
            <person name="Zhou Y."/>
        </authorList>
    </citation>
    <scope>NUCLEOTIDE SEQUENCE</scope>
    <source>
        <strain evidence="2">CGMCC 4.7110</strain>
    </source>
</reference>
<proteinExistence type="predicted"/>
<sequence>MSPSQKEIRAQRAAAAEARRKAEEEKAQTAAPVAPTIPAPAGEVEPSPPTADPEPYRPQPFTPDLIPEPVEVEAVGELTPQEVDDLGHCEAAFANGNRAEWMKWKAAHAVRGRRLYRRGGRTWPDYCQDRFGESESEVNRRIQQWPLLKAITEQQDQPRAIPDSHVQQLLPMVEQHGQDVTARAYVALRVWAAERRHRVTANVVDGLVELARAAEPPALTTSNTFQLAIEADPKPKAARSRKKELRKAEAETAPADDATDAQEQSGPETAGHPNLGDSGGGGPEAEVEADGDEAVVDAEIVDDSPAHQRASRTRDLLQGILVGIEAGGVQDAPAELLKEISAAALAISHGVEEVLKNR</sequence>
<evidence type="ECO:0000313" key="2">
    <source>
        <dbReference type="EMBL" id="GGN47594.1"/>
    </source>
</evidence>
<accession>A0A917XPR6</accession>
<feature type="compositionally biased region" description="Basic residues" evidence="1">
    <location>
        <begin position="236"/>
        <end position="245"/>
    </location>
</feature>
<name>A0A917XPR6_9ACTN</name>
<feature type="region of interest" description="Disordered" evidence="1">
    <location>
        <begin position="224"/>
        <end position="290"/>
    </location>
</feature>
<dbReference type="EMBL" id="BMML01000082">
    <property type="protein sequence ID" value="GGN47594.1"/>
    <property type="molecule type" value="Genomic_DNA"/>
</dbReference>
<keyword evidence="3" id="KW-1185">Reference proteome</keyword>
<feature type="compositionally biased region" description="Low complexity" evidence="1">
    <location>
        <begin position="251"/>
        <end position="264"/>
    </location>
</feature>
<evidence type="ECO:0000256" key="1">
    <source>
        <dbReference type="SAM" id="MobiDB-lite"/>
    </source>
</evidence>
<dbReference type="Proteomes" id="UP000653411">
    <property type="component" value="Unassembled WGS sequence"/>
</dbReference>
<dbReference type="AlphaFoldDB" id="A0A917XPR6"/>
<reference evidence="2" key="1">
    <citation type="journal article" date="2014" name="Int. J. Syst. Evol. Microbiol.">
        <title>Complete genome sequence of Corynebacterium casei LMG S-19264T (=DSM 44701T), isolated from a smear-ripened cheese.</title>
        <authorList>
            <consortium name="US DOE Joint Genome Institute (JGI-PGF)"/>
            <person name="Walter F."/>
            <person name="Albersmeier A."/>
            <person name="Kalinowski J."/>
            <person name="Ruckert C."/>
        </authorList>
    </citation>
    <scope>NUCLEOTIDE SEQUENCE</scope>
    <source>
        <strain evidence="2">CGMCC 4.7110</strain>
    </source>
</reference>
<feature type="region of interest" description="Disordered" evidence="1">
    <location>
        <begin position="1"/>
        <end position="64"/>
    </location>
</feature>